<dbReference type="InterPro" id="IPR000073">
    <property type="entry name" value="AB_hydrolase_1"/>
</dbReference>
<reference evidence="3" key="1">
    <citation type="submission" date="2015-07" db="EMBL/GenBank/DDBJ databases">
        <authorList>
            <consortium name="Consortium for Microbial Forensics and Genomics (microFORGE)"/>
            <person name="Knight B.M."/>
            <person name="Roberts D.P."/>
            <person name="Lin D."/>
            <person name="Hari K."/>
            <person name="Fletcher J."/>
            <person name="Melcher U."/>
            <person name="Blagden T."/>
            <person name="Winegar R.A."/>
        </authorList>
    </citation>
    <scope>NUCLEOTIDE SEQUENCE [LARGE SCALE GENOMIC DNA]</scope>
    <source>
        <strain evidence="3">DSM 23493</strain>
    </source>
</reference>
<dbReference type="RefSeq" id="WP_049668271.1">
    <property type="nucleotide sequence ID" value="NZ_LFXJ01000010.1"/>
</dbReference>
<dbReference type="Pfam" id="PF00561">
    <property type="entry name" value="Abhydrolase_1"/>
    <property type="match status" value="1"/>
</dbReference>
<gene>
    <name evidence="2" type="ORF">ACZ11_19885</name>
</gene>
<dbReference type="GeneID" id="96600471"/>
<evidence type="ECO:0000313" key="3">
    <source>
        <dbReference type="Proteomes" id="UP000037326"/>
    </source>
</evidence>
<protein>
    <recommendedName>
        <fullName evidence="1">AB hydrolase-1 domain-containing protein</fullName>
    </recommendedName>
</protein>
<accession>A0A0K9F481</accession>
<dbReference type="Gene3D" id="3.40.50.1820">
    <property type="entry name" value="alpha/beta hydrolase"/>
    <property type="match status" value="1"/>
</dbReference>
<proteinExistence type="predicted"/>
<comment type="caution">
    <text evidence="2">The sequence shown here is derived from an EMBL/GenBank/DDBJ whole genome shotgun (WGS) entry which is preliminary data.</text>
</comment>
<dbReference type="SUPFAM" id="SSF53474">
    <property type="entry name" value="alpha/beta-Hydrolases"/>
    <property type="match status" value="1"/>
</dbReference>
<name>A0A0K9F481_9BACI</name>
<dbReference type="InterPro" id="IPR050266">
    <property type="entry name" value="AB_hydrolase_sf"/>
</dbReference>
<dbReference type="Proteomes" id="UP000037326">
    <property type="component" value="Unassembled WGS sequence"/>
</dbReference>
<evidence type="ECO:0000259" key="1">
    <source>
        <dbReference type="Pfam" id="PF00561"/>
    </source>
</evidence>
<sequence length="264" mass="30759">MKNYIQYNAFQNKEVIIAIPALGERKEMYAALASILPEVYIIAIDLPGHNGQLDNDFSFRSYNNTIKEIMEYLKITKAHFLGNSIGAWIIQNFYTNYPDYVKSLTLLDGGYYFIGEYHPDDKAEIQLPIIERLEDLQEAIHEEVKNMGDLSAENKEYLHNYFLHNFVEKNNIFYHHSNVKALNDLSKAVEKNNYCIENEIPLSVLLLLADEHSDNLLHKKLDRFQERQPNAQVEIIPNSYHFLPLTNPNEIAERIRKTILHGFI</sequence>
<dbReference type="GO" id="GO:0016020">
    <property type="term" value="C:membrane"/>
    <property type="evidence" value="ECO:0007669"/>
    <property type="project" value="TreeGrafter"/>
</dbReference>
<dbReference type="InterPro" id="IPR029058">
    <property type="entry name" value="AB_hydrolase_fold"/>
</dbReference>
<dbReference type="PANTHER" id="PTHR43798:SF33">
    <property type="entry name" value="HYDROLASE, PUTATIVE (AFU_ORTHOLOGUE AFUA_2G14860)-RELATED"/>
    <property type="match status" value="1"/>
</dbReference>
<dbReference type="PANTHER" id="PTHR43798">
    <property type="entry name" value="MONOACYLGLYCEROL LIPASE"/>
    <property type="match status" value="1"/>
</dbReference>
<organism evidence="2 3">
    <name type="scientific">Lysinibacillus xylanilyticus</name>
    <dbReference type="NCBI Taxonomy" id="582475"/>
    <lineage>
        <taxon>Bacteria</taxon>
        <taxon>Bacillati</taxon>
        <taxon>Bacillota</taxon>
        <taxon>Bacilli</taxon>
        <taxon>Bacillales</taxon>
        <taxon>Bacillaceae</taxon>
        <taxon>Lysinibacillus</taxon>
    </lineage>
</organism>
<feature type="domain" description="AB hydrolase-1" evidence="1">
    <location>
        <begin position="16"/>
        <end position="248"/>
    </location>
</feature>
<dbReference type="PATRIC" id="fig|582475.4.peg.3057"/>
<dbReference type="AlphaFoldDB" id="A0A0K9F481"/>
<dbReference type="EMBL" id="LFXJ01000010">
    <property type="protein sequence ID" value="KMY29365.1"/>
    <property type="molecule type" value="Genomic_DNA"/>
</dbReference>
<evidence type="ECO:0000313" key="2">
    <source>
        <dbReference type="EMBL" id="KMY29365.1"/>
    </source>
</evidence>